<proteinExistence type="predicted"/>
<feature type="transmembrane region" description="Helical" evidence="1">
    <location>
        <begin position="78"/>
        <end position="96"/>
    </location>
</feature>
<name>A0ABD5ZS25_9EURY</name>
<evidence type="ECO:0000256" key="1">
    <source>
        <dbReference type="SAM" id="Phobius"/>
    </source>
</evidence>
<evidence type="ECO:0000313" key="3">
    <source>
        <dbReference type="Proteomes" id="UP001596398"/>
    </source>
</evidence>
<reference evidence="2 3" key="1">
    <citation type="journal article" date="2019" name="Int. J. Syst. Evol. Microbiol.">
        <title>The Global Catalogue of Microorganisms (GCM) 10K type strain sequencing project: providing services to taxonomists for standard genome sequencing and annotation.</title>
        <authorList>
            <consortium name="The Broad Institute Genomics Platform"/>
            <consortium name="The Broad Institute Genome Sequencing Center for Infectious Disease"/>
            <person name="Wu L."/>
            <person name="Ma J."/>
        </authorList>
    </citation>
    <scope>NUCLEOTIDE SEQUENCE [LARGE SCALE GENOMIC DNA]</scope>
    <source>
        <strain evidence="2 3">DT85</strain>
    </source>
</reference>
<comment type="caution">
    <text evidence="2">The sequence shown here is derived from an EMBL/GenBank/DDBJ whole genome shotgun (WGS) entry which is preliminary data.</text>
</comment>
<dbReference type="Proteomes" id="UP001596398">
    <property type="component" value="Unassembled WGS sequence"/>
</dbReference>
<dbReference type="AlphaFoldDB" id="A0ABD5ZS25"/>
<keyword evidence="1" id="KW-0812">Transmembrane</keyword>
<sequence length="147" mass="14576">MALALGLRTALLGARRPRDHVGAVGLLAIAAFVASLGGYLARLYEPTGGVLLVPFWAAVVAVAGGAVAGLARTGLPSAVLFAVAAMLGFGVDDAFLDGGTVVEGLTYLLRPNVVGALGVLAALFGGVGFIFGTTVWGAGEVGRRAVA</sequence>
<dbReference type="EMBL" id="JBHTAP010000001">
    <property type="protein sequence ID" value="MFC7236374.1"/>
    <property type="molecule type" value="Genomic_DNA"/>
</dbReference>
<protein>
    <submittedName>
        <fullName evidence="2">Uncharacterized protein</fullName>
    </submittedName>
</protein>
<keyword evidence="1" id="KW-1133">Transmembrane helix</keyword>
<gene>
    <name evidence="2" type="ORF">ACFQJ4_13730</name>
</gene>
<keyword evidence="3" id="KW-1185">Reference proteome</keyword>
<dbReference type="GeneID" id="79268091"/>
<evidence type="ECO:0000313" key="2">
    <source>
        <dbReference type="EMBL" id="MFC7236374.1"/>
    </source>
</evidence>
<organism evidence="2 3">
    <name type="scientific">Halosegnis marinus</name>
    <dbReference type="NCBI Taxonomy" id="3034023"/>
    <lineage>
        <taxon>Archaea</taxon>
        <taxon>Methanobacteriati</taxon>
        <taxon>Methanobacteriota</taxon>
        <taxon>Stenosarchaea group</taxon>
        <taxon>Halobacteria</taxon>
        <taxon>Halobacteriales</taxon>
        <taxon>Natronomonadaceae</taxon>
        <taxon>Halosegnis</taxon>
    </lineage>
</organism>
<feature type="transmembrane region" description="Helical" evidence="1">
    <location>
        <begin position="21"/>
        <end position="41"/>
    </location>
</feature>
<keyword evidence="1" id="KW-0472">Membrane</keyword>
<accession>A0ABD5ZS25</accession>
<feature type="transmembrane region" description="Helical" evidence="1">
    <location>
        <begin position="116"/>
        <end position="138"/>
    </location>
</feature>
<dbReference type="RefSeq" id="WP_276234531.1">
    <property type="nucleotide sequence ID" value="NZ_CP119802.1"/>
</dbReference>
<feature type="transmembrane region" description="Helical" evidence="1">
    <location>
        <begin position="53"/>
        <end position="71"/>
    </location>
</feature>